<keyword evidence="2" id="KW-1185">Reference proteome</keyword>
<dbReference type="KEGG" id="acis:CBP35_11250"/>
<accession>A0A240UIG8</accession>
<dbReference type="KEGG" id="acip:CBP36_07680"/>
<evidence type="ECO:0000313" key="1">
    <source>
        <dbReference type="EMBL" id="ART53550.1"/>
    </source>
</evidence>
<accession>A0A240U841</accession>
<reference evidence="1 2" key="1">
    <citation type="submission" date="2017-05" db="EMBL/GenBank/DDBJ databases">
        <title>Polyphasic characterization of four soil-derived phenanthrene-degrading Acidovorax strains and proposal of Acidovorax phenanthrenivorans sp. nov.</title>
        <authorList>
            <person name="Singleton D.R."/>
            <person name="Lee J."/>
            <person name="Dickey A.N."/>
            <person name="Stroud A."/>
            <person name="Scholl E.H."/>
            <person name="Wright F.A."/>
            <person name="Aitken M.D."/>
        </authorList>
    </citation>
    <scope>NUCLEOTIDE SEQUENCE [LARGE SCALE GENOMIC DNA]</scope>
    <source>
        <strain evidence="1">NA3</strain>
    </source>
</reference>
<dbReference type="KEGG" id="acid:CBP33_07110"/>
<sequence length="64" mass="6691">MTFVRSIAVVFGAALVSLFSFGQDDHQAHHPAGSSAPGTSALVAPSFEGIPEHSRINAAWNEQA</sequence>
<proteinExistence type="predicted"/>
<evidence type="ECO:0000313" key="2">
    <source>
        <dbReference type="Proteomes" id="UP000194432"/>
    </source>
</evidence>
<organism evidence="1 2">
    <name type="scientific">Acidovorax carolinensis</name>
    <dbReference type="NCBI Taxonomy" id="553814"/>
    <lineage>
        <taxon>Bacteria</taxon>
        <taxon>Pseudomonadati</taxon>
        <taxon>Pseudomonadota</taxon>
        <taxon>Betaproteobacteria</taxon>
        <taxon>Burkholderiales</taxon>
        <taxon>Comamonadaceae</taxon>
        <taxon>Acidovorax</taxon>
    </lineage>
</organism>
<dbReference type="Proteomes" id="UP000194432">
    <property type="component" value="Chromosome 1"/>
</dbReference>
<accession>A0A240TWU3</accession>
<name>A0A240U841_9BURK</name>
<dbReference type="OrthoDB" id="7032527at2"/>
<dbReference type="KEGG" id="acin:CBP34_07010"/>
<dbReference type="AlphaFoldDB" id="A0A240U841"/>
<gene>
    <name evidence="1" type="ORF">CBP34_07010</name>
</gene>
<dbReference type="EMBL" id="CP021361">
    <property type="protein sequence ID" value="ART53550.1"/>
    <property type="molecule type" value="Genomic_DNA"/>
</dbReference>
<dbReference type="RefSeq" id="WP_026435775.1">
    <property type="nucleotide sequence ID" value="NZ_CP021361.1"/>
</dbReference>
<protein>
    <submittedName>
        <fullName evidence="1">Uncharacterized protein</fullName>
    </submittedName>
</protein>